<dbReference type="GO" id="GO:0042732">
    <property type="term" value="P:D-xylose metabolic process"/>
    <property type="evidence" value="ECO:0007669"/>
    <property type="project" value="InterPro"/>
</dbReference>
<dbReference type="GO" id="GO:0070403">
    <property type="term" value="F:NAD+ binding"/>
    <property type="evidence" value="ECO:0007669"/>
    <property type="project" value="InterPro"/>
</dbReference>
<proteinExistence type="inferred from homology"/>
<dbReference type="GO" id="GO:0032580">
    <property type="term" value="C:Golgi cisterna membrane"/>
    <property type="evidence" value="ECO:0007669"/>
    <property type="project" value="UniProtKB-SubCell"/>
</dbReference>
<dbReference type="UniPathway" id="UPA00796">
    <property type="reaction ID" value="UER00771"/>
</dbReference>
<dbReference type="GO" id="GO:0048040">
    <property type="term" value="F:UDP-glucuronate decarboxylase activity"/>
    <property type="evidence" value="ECO:0007669"/>
    <property type="project" value="UniProtKB-EC"/>
</dbReference>
<dbReference type="Pfam" id="PF16363">
    <property type="entry name" value="GDP_Man_Dehyd"/>
    <property type="match status" value="1"/>
</dbReference>
<keyword evidence="8" id="KW-0735">Signal-anchor</keyword>
<dbReference type="GO" id="GO:0033320">
    <property type="term" value="P:UDP-D-xylose biosynthetic process"/>
    <property type="evidence" value="ECO:0007669"/>
    <property type="project" value="UniProtKB-UniPathway"/>
</dbReference>
<accession>X1MR19</accession>
<organism evidence="15">
    <name type="scientific">marine sediment metagenome</name>
    <dbReference type="NCBI Taxonomy" id="412755"/>
    <lineage>
        <taxon>unclassified sequences</taxon>
        <taxon>metagenomes</taxon>
        <taxon>ecological metagenomes</taxon>
    </lineage>
</organism>
<comment type="cofactor">
    <cofactor evidence="1">
        <name>NAD(+)</name>
        <dbReference type="ChEBI" id="CHEBI:57540"/>
    </cofactor>
</comment>
<evidence type="ECO:0000256" key="11">
    <source>
        <dbReference type="ARBA" id="ARBA00023034"/>
    </source>
</evidence>
<keyword evidence="10" id="KW-0520">NAD</keyword>
<dbReference type="EC" id="4.1.1.35" evidence="5"/>
<evidence type="ECO:0000256" key="10">
    <source>
        <dbReference type="ARBA" id="ARBA00023027"/>
    </source>
</evidence>
<evidence type="ECO:0000259" key="14">
    <source>
        <dbReference type="Pfam" id="PF16363"/>
    </source>
</evidence>
<keyword evidence="11" id="KW-0333">Golgi apparatus</keyword>
<name>X1MR19_9ZZZZ</name>
<evidence type="ECO:0000256" key="3">
    <source>
        <dbReference type="ARBA" id="ARBA00005100"/>
    </source>
</evidence>
<comment type="caution">
    <text evidence="15">The sequence shown here is derived from an EMBL/GenBank/DDBJ whole genome shotgun (WGS) entry which is preliminary data.</text>
</comment>
<evidence type="ECO:0000256" key="2">
    <source>
        <dbReference type="ARBA" id="ARBA00004447"/>
    </source>
</evidence>
<dbReference type="Gene3D" id="3.40.50.720">
    <property type="entry name" value="NAD(P)-binding Rossmann-like Domain"/>
    <property type="match status" value="1"/>
</dbReference>
<dbReference type="SUPFAM" id="SSF51735">
    <property type="entry name" value="NAD(P)-binding Rossmann-fold domains"/>
    <property type="match status" value="1"/>
</dbReference>
<evidence type="ECO:0000256" key="1">
    <source>
        <dbReference type="ARBA" id="ARBA00001911"/>
    </source>
</evidence>
<protein>
    <recommendedName>
        <fullName evidence="5">UDP-glucuronate decarboxylase</fullName>
        <ecNumber evidence="5">4.1.1.35</ecNumber>
    </recommendedName>
</protein>
<keyword evidence="7" id="KW-0210">Decarboxylase</keyword>
<evidence type="ECO:0000256" key="4">
    <source>
        <dbReference type="ARBA" id="ARBA00007505"/>
    </source>
</evidence>
<keyword evidence="6" id="KW-0812">Transmembrane</keyword>
<evidence type="ECO:0000256" key="9">
    <source>
        <dbReference type="ARBA" id="ARBA00022989"/>
    </source>
</evidence>
<feature type="domain" description="NAD(P)-binding" evidence="14">
    <location>
        <begin position="10"/>
        <end position="118"/>
    </location>
</feature>
<gene>
    <name evidence="15" type="ORF">S06H3_11613</name>
</gene>
<evidence type="ECO:0000256" key="7">
    <source>
        <dbReference type="ARBA" id="ARBA00022793"/>
    </source>
</evidence>
<comment type="pathway">
    <text evidence="3">Nucleotide-sugar biosynthesis; UDP-alpha-D-xylose biosynthesis; UDP-alpha-D-xylose from UDP-alpha-D-glucuronate: step 1/1.</text>
</comment>
<keyword evidence="9" id="KW-1133">Transmembrane helix</keyword>
<dbReference type="AlphaFoldDB" id="X1MR19"/>
<evidence type="ECO:0000256" key="5">
    <source>
        <dbReference type="ARBA" id="ARBA00012290"/>
    </source>
</evidence>
<feature type="non-terminal residue" evidence="15">
    <location>
        <position position="1"/>
    </location>
</feature>
<evidence type="ECO:0000313" key="15">
    <source>
        <dbReference type="EMBL" id="GAI17135.1"/>
    </source>
</evidence>
<reference evidence="15" key="1">
    <citation type="journal article" date="2014" name="Front. Microbiol.">
        <title>High frequency of phylogenetically diverse reductive dehalogenase-homologous genes in deep subseafloor sedimentary metagenomes.</title>
        <authorList>
            <person name="Kawai M."/>
            <person name="Futagami T."/>
            <person name="Toyoda A."/>
            <person name="Takaki Y."/>
            <person name="Nishi S."/>
            <person name="Hori S."/>
            <person name="Arai W."/>
            <person name="Tsubouchi T."/>
            <person name="Morono Y."/>
            <person name="Uchiyama I."/>
            <person name="Ito T."/>
            <person name="Fujiyama A."/>
            <person name="Inagaki F."/>
            <person name="Takami H."/>
        </authorList>
    </citation>
    <scope>NUCLEOTIDE SEQUENCE</scope>
    <source>
        <strain evidence="15">Expedition CK06-06</strain>
    </source>
</reference>
<evidence type="ECO:0000256" key="8">
    <source>
        <dbReference type="ARBA" id="ARBA00022968"/>
    </source>
</evidence>
<dbReference type="PANTHER" id="PTHR43078:SF6">
    <property type="entry name" value="UDP-GLUCURONIC ACID DECARBOXYLASE 1"/>
    <property type="match status" value="1"/>
</dbReference>
<evidence type="ECO:0000256" key="12">
    <source>
        <dbReference type="ARBA" id="ARBA00023136"/>
    </source>
</evidence>
<comment type="similarity">
    <text evidence="4">Belongs to the NAD(P)-dependent epimerase/dehydratase family. UDP-glucuronic acid decarboxylase subfamily.</text>
</comment>
<dbReference type="InterPro" id="IPR036291">
    <property type="entry name" value="NAD(P)-bd_dom_sf"/>
</dbReference>
<dbReference type="PANTHER" id="PTHR43078">
    <property type="entry name" value="UDP-GLUCURONIC ACID DECARBOXYLASE-RELATED"/>
    <property type="match status" value="1"/>
</dbReference>
<keyword evidence="13" id="KW-0456">Lyase</keyword>
<keyword evidence="12" id="KW-0472">Membrane</keyword>
<dbReference type="InterPro" id="IPR044516">
    <property type="entry name" value="UXS-like"/>
</dbReference>
<evidence type="ECO:0000256" key="13">
    <source>
        <dbReference type="ARBA" id="ARBA00023239"/>
    </source>
</evidence>
<sequence length="119" mass="13744">KDFKIDIRGISEIYHLACPTSAKNFDQLRMHTLHANAIGTINMLELAKFYKAKILFTSSSVVYGKRTENNPYFKETDFGLVDFVGPRACYDEGKRFSETAMITYRDVYKVDAKIARIFR</sequence>
<dbReference type="InterPro" id="IPR016040">
    <property type="entry name" value="NAD(P)-bd_dom"/>
</dbReference>
<feature type="non-terminal residue" evidence="15">
    <location>
        <position position="119"/>
    </location>
</feature>
<comment type="subcellular location">
    <subcellularLocation>
        <location evidence="2">Golgi apparatus</location>
        <location evidence="2">Golgi stack membrane</location>
        <topology evidence="2">Single-pass type II membrane protein</topology>
    </subcellularLocation>
</comment>
<evidence type="ECO:0000256" key="6">
    <source>
        <dbReference type="ARBA" id="ARBA00022692"/>
    </source>
</evidence>
<dbReference type="EMBL" id="BARV01005699">
    <property type="protein sequence ID" value="GAI17135.1"/>
    <property type="molecule type" value="Genomic_DNA"/>
</dbReference>